<evidence type="ECO:0000256" key="1">
    <source>
        <dbReference type="ARBA" id="ARBA00004236"/>
    </source>
</evidence>
<comment type="subcellular location">
    <subcellularLocation>
        <location evidence="1">Cell membrane</location>
    </subcellularLocation>
</comment>
<keyword evidence="8" id="KW-0812">Transmembrane</keyword>
<dbReference type="Pfam" id="PF00015">
    <property type="entry name" value="MCPsignal"/>
    <property type="match status" value="1"/>
</dbReference>
<feature type="domain" description="HAMP" evidence="10">
    <location>
        <begin position="205"/>
        <end position="258"/>
    </location>
</feature>
<evidence type="ECO:0000259" key="9">
    <source>
        <dbReference type="PROSITE" id="PS50111"/>
    </source>
</evidence>
<feature type="transmembrane region" description="Helical" evidence="8">
    <location>
        <begin position="180"/>
        <end position="202"/>
    </location>
</feature>
<evidence type="ECO:0000313" key="12">
    <source>
        <dbReference type="Proteomes" id="UP001595880"/>
    </source>
</evidence>
<dbReference type="SMART" id="SM00283">
    <property type="entry name" value="MA"/>
    <property type="match status" value="1"/>
</dbReference>
<dbReference type="RefSeq" id="WP_390198704.1">
    <property type="nucleotide sequence ID" value="NZ_JBHSDV010000002.1"/>
</dbReference>
<proteinExistence type="inferred from homology"/>
<keyword evidence="4 6" id="KW-0807">Transducer</keyword>
<dbReference type="Proteomes" id="UP001595880">
    <property type="component" value="Unassembled WGS sequence"/>
</dbReference>
<evidence type="ECO:0000256" key="2">
    <source>
        <dbReference type="ARBA" id="ARBA00022475"/>
    </source>
</evidence>
<feature type="compositionally biased region" description="Polar residues" evidence="7">
    <location>
        <begin position="526"/>
        <end position="535"/>
    </location>
</feature>
<accession>A0ABV8VVS8</accession>
<dbReference type="SUPFAM" id="SSF58104">
    <property type="entry name" value="Methyl-accepting chemotaxis protein (MCP) signaling domain"/>
    <property type="match status" value="1"/>
</dbReference>
<gene>
    <name evidence="11" type="ORF">ACFOZ1_09300</name>
</gene>
<dbReference type="PROSITE" id="PS50111">
    <property type="entry name" value="CHEMOTAXIS_TRANSDUC_2"/>
    <property type="match status" value="1"/>
</dbReference>
<dbReference type="EMBL" id="JBHSDV010000002">
    <property type="protein sequence ID" value="MFC4388002.1"/>
    <property type="molecule type" value="Genomic_DNA"/>
</dbReference>
<evidence type="ECO:0000256" key="3">
    <source>
        <dbReference type="ARBA" id="ARBA00023136"/>
    </source>
</evidence>
<keyword evidence="12" id="KW-1185">Reference proteome</keyword>
<sequence length="563" mass="61264">MKKLFNFKSIKTKIMFGFGIVIALVFTMSVLVYLSFERINNDTKEMVEEQLPLLILDKDLSYNMAQSSSLIRGYFLYNDEDIKKQFEETIQKGKQIEEELLALGNQEKMNALFTTKHEWESTLTDAITEYESGNQEEALNILLEAKQLTQNIADEIEALANEKTSDVMGIANKSVYIGKAIIIFISIISSIILIIGVIIALVTSTSITKPVLAVRNRMNQLADGDMSQPPLETKARDEVAELVMSTNKMSQNNRNLLNRIAEVSETVSSQSEELTQAASEVKAGTEQVATTMEELATGAETQASSASDLSTIMGTFSDKVEQANENGVRIQENSGRVLEMTTVGSQLMHSSTEQMAKIDTIVKDAVDKMQNLDKQSQEISKLVSVIKDVAEQTNLLALNAAIESARAGEHGKGFAVVADEVRKLAEQVALSVNDITGIVSNIQVESSVVADSLKGGYNEVIQGTDQIKTTSETFNDISSAVSEMVSSVKYVSESLSGIASSSREMNEKIEEVASVSEEAAAGVEQTAASAEQASGSMDEVADSSEQLAKLAEELNDLVSKYKV</sequence>
<dbReference type="InterPro" id="IPR003660">
    <property type="entry name" value="HAMP_dom"/>
</dbReference>
<keyword evidence="3 8" id="KW-0472">Membrane</keyword>
<comment type="caution">
    <text evidence="11">The sequence shown here is derived from an EMBL/GenBank/DDBJ whole genome shotgun (WGS) entry which is preliminary data.</text>
</comment>
<dbReference type="Pfam" id="PF00672">
    <property type="entry name" value="HAMP"/>
    <property type="match status" value="1"/>
</dbReference>
<dbReference type="Pfam" id="PF12729">
    <property type="entry name" value="4HB_MCP_1"/>
    <property type="match status" value="1"/>
</dbReference>
<comment type="similarity">
    <text evidence="5">Belongs to the methyl-accepting chemotaxis (MCP) protein family.</text>
</comment>
<feature type="transmembrane region" description="Helical" evidence="8">
    <location>
        <begin position="14"/>
        <end position="36"/>
    </location>
</feature>
<dbReference type="PROSITE" id="PS50885">
    <property type="entry name" value="HAMP"/>
    <property type="match status" value="1"/>
</dbReference>
<dbReference type="InterPro" id="IPR024478">
    <property type="entry name" value="HlyB_4HB_MCP"/>
</dbReference>
<name>A0ABV8VVS8_9BACI</name>
<evidence type="ECO:0000259" key="10">
    <source>
        <dbReference type="PROSITE" id="PS50885"/>
    </source>
</evidence>
<evidence type="ECO:0000256" key="4">
    <source>
        <dbReference type="ARBA" id="ARBA00023224"/>
    </source>
</evidence>
<evidence type="ECO:0000313" key="11">
    <source>
        <dbReference type="EMBL" id="MFC4388002.1"/>
    </source>
</evidence>
<dbReference type="PANTHER" id="PTHR32089:SF112">
    <property type="entry name" value="LYSOZYME-LIKE PROTEIN-RELATED"/>
    <property type="match status" value="1"/>
</dbReference>
<reference evidence="12" key="1">
    <citation type="journal article" date="2019" name="Int. J. Syst. Evol. Microbiol.">
        <title>The Global Catalogue of Microorganisms (GCM) 10K type strain sequencing project: providing services to taxonomists for standard genome sequencing and annotation.</title>
        <authorList>
            <consortium name="The Broad Institute Genomics Platform"/>
            <consortium name="The Broad Institute Genome Sequencing Center for Infectious Disease"/>
            <person name="Wu L."/>
            <person name="Ma J."/>
        </authorList>
    </citation>
    <scope>NUCLEOTIDE SEQUENCE [LARGE SCALE GENOMIC DNA]</scope>
    <source>
        <strain evidence="12">KACC 14058</strain>
    </source>
</reference>
<protein>
    <submittedName>
        <fullName evidence="11">Methyl-accepting chemotaxis protein</fullName>
    </submittedName>
</protein>
<keyword evidence="8" id="KW-1133">Transmembrane helix</keyword>
<evidence type="ECO:0000256" key="5">
    <source>
        <dbReference type="ARBA" id="ARBA00029447"/>
    </source>
</evidence>
<dbReference type="CDD" id="cd06225">
    <property type="entry name" value="HAMP"/>
    <property type="match status" value="1"/>
</dbReference>
<dbReference type="InterPro" id="IPR004089">
    <property type="entry name" value="MCPsignal_dom"/>
</dbReference>
<organism evidence="11 12">
    <name type="scientific">Gracilibacillus marinus</name>
    <dbReference type="NCBI Taxonomy" id="630535"/>
    <lineage>
        <taxon>Bacteria</taxon>
        <taxon>Bacillati</taxon>
        <taxon>Bacillota</taxon>
        <taxon>Bacilli</taxon>
        <taxon>Bacillales</taxon>
        <taxon>Bacillaceae</taxon>
        <taxon>Gracilibacillus</taxon>
    </lineage>
</organism>
<evidence type="ECO:0000256" key="8">
    <source>
        <dbReference type="SAM" id="Phobius"/>
    </source>
</evidence>
<evidence type="ECO:0000256" key="6">
    <source>
        <dbReference type="PROSITE-ProRule" id="PRU00284"/>
    </source>
</evidence>
<keyword evidence="2" id="KW-1003">Cell membrane</keyword>
<feature type="domain" description="Methyl-accepting transducer" evidence="9">
    <location>
        <begin position="277"/>
        <end position="527"/>
    </location>
</feature>
<dbReference type="PANTHER" id="PTHR32089">
    <property type="entry name" value="METHYL-ACCEPTING CHEMOTAXIS PROTEIN MCPB"/>
    <property type="match status" value="1"/>
</dbReference>
<feature type="region of interest" description="Disordered" evidence="7">
    <location>
        <begin position="520"/>
        <end position="544"/>
    </location>
</feature>
<dbReference type="Gene3D" id="1.10.287.950">
    <property type="entry name" value="Methyl-accepting chemotaxis protein"/>
    <property type="match status" value="1"/>
</dbReference>
<evidence type="ECO:0000256" key="7">
    <source>
        <dbReference type="SAM" id="MobiDB-lite"/>
    </source>
</evidence>